<reference evidence="3 4" key="1">
    <citation type="journal article" date="2024" name="Insects">
        <title>An Improved Chromosome-Level Genome Assembly of the Firefly Pyrocoelia pectoralis.</title>
        <authorList>
            <person name="Fu X."/>
            <person name="Meyer-Rochow V.B."/>
            <person name="Ballantyne L."/>
            <person name="Zhu X."/>
        </authorList>
    </citation>
    <scope>NUCLEOTIDE SEQUENCE [LARGE SCALE GENOMIC DNA]</scope>
    <source>
        <tissue evidence="3">Whole body</tissue>
    </source>
</reference>
<evidence type="ECO:0000313" key="3">
    <source>
        <dbReference type="EMBL" id="KAK5643040.1"/>
    </source>
</evidence>
<comment type="caution">
    <text evidence="3">The sequence shown here is derived from an EMBL/GenBank/DDBJ whole genome shotgun (WGS) entry which is preliminary data.</text>
</comment>
<sequence>MSEEQKEVSRVTLKLPPFWKRNPTVWFTQVESQFIIANITADVTKYHYVIAAIDSNILSEVSDIILKPPTVGMYSTLKNQLISRFTESQERRVNKLLHDLELGDKRPSQLLREMSDLAQDKITDSLLKTLWLQRLPKNIQTILIVSEDTLEKLATMADKIMDTNSCNSTINEVEQKSETQELRSQIAELSAQIEALKGNRFNRTQSTEYRQRQRSTSRTRSSDFNRLCWYHYRFGKEAKRCTPPCNYQKNLN</sequence>
<dbReference type="AlphaFoldDB" id="A0AAN7ZEE3"/>
<protein>
    <recommendedName>
        <fullName evidence="2">DUF7041 domain-containing protein</fullName>
    </recommendedName>
</protein>
<feature type="coiled-coil region" evidence="1">
    <location>
        <begin position="172"/>
        <end position="199"/>
    </location>
</feature>
<dbReference type="PANTHER" id="PTHR33327:SF3">
    <property type="entry name" value="RNA-DIRECTED DNA POLYMERASE"/>
    <property type="match status" value="1"/>
</dbReference>
<dbReference type="InterPro" id="IPR055469">
    <property type="entry name" value="DUF7041"/>
</dbReference>
<proteinExistence type="predicted"/>
<organism evidence="3 4">
    <name type="scientific">Pyrocoelia pectoralis</name>
    <dbReference type="NCBI Taxonomy" id="417401"/>
    <lineage>
        <taxon>Eukaryota</taxon>
        <taxon>Metazoa</taxon>
        <taxon>Ecdysozoa</taxon>
        <taxon>Arthropoda</taxon>
        <taxon>Hexapoda</taxon>
        <taxon>Insecta</taxon>
        <taxon>Pterygota</taxon>
        <taxon>Neoptera</taxon>
        <taxon>Endopterygota</taxon>
        <taxon>Coleoptera</taxon>
        <taxon>Polyphaga</taxon>
        <taxon>Elateriformia</taxon>
        <taxon>Elateroidea</taxon>
        <taxon>Lampyridae</taxon>
        <taxon>Lampyrinae</taxon>
        <taxon>Pyrocoelia</taxon>
    </lineage>
</organism>
<dbReference type="EMBL" id="JAVRBK010000006">
    <property type="protein sequence ID" value="KAK5643040.1"/>
    <property type="molecule type" value="Genomic_DNA"/>
</dbReference>
<evidence type="ECO:0000259" key="2">
    <source>
        <dbReference type="Pfam" id="PF23055"/>
    </source>
</evidence>
<evidence type="ECO:0000313" key="4">
    <source>
        <dbReference type="Proteomes" id="UP001329430"/>
    </source>
</evidence>
<keyword evidence="1" id="KW-0175">Coiled coil</keyword>
<dbReference type="PANTHER" id="PTHR33327">
    <property type="entry name" value="ENDONUCLEASE"/>
    <property type="match status" value="1"/>
</dbReference>
<evidence type="ECO:0000256" key="1">
    <source>
        <dbReference type="SAM" id="Coils"/>
    </source>
</evidence>
<dbReference type="Pfam" id="PF23055">
    <property type="entry name" value="DUF7041"/>
    <property type="match status" value="1"/>
</dbReference>
<gene>
    <name evidence="3" type="ORF">RI129_009207</name>
</gene>
<feature type="domain" description="DUF7041" evidence="2">
    <location>
        <begin position="15"/>
        <end position="97"/>
    </location>
</feature>
<dbReference type="Proteomes" id="UP001329430">
    <property type="component" value="Chromosome 6"/>
</dbReference>
<name>A0AAN7ZEE3_9COLE</name>
<keyword evidence="4" id="KW-1185">Reference proteome</keyword>
<accession>A0AAN7ZEE3</accession>